<sequence length="93" mass="10436">MKMNIASVVRQGLLLNAITLALWPYYGYAQSFNSSLLVGDSSEQEWGGNMPIISPGSYDLDVFVDDEWRGKYAVTINGVESYQITMKKKDVFC</sequence>
<gene>
    <name evidence="1" type="ORF">NCTC9149_05476</name>
</gene>
<dbReference type="InterPro" id="IPR037224">
    <property type="entry name" value="PapC_N_sf"/>
</dbReference>
<comment type="caution">
    <text evidence="1">The sequence shown here is derived from an EMBL/GenBank/DDBJ whole genome shotgun (WGS) entry which is preliminary data.</text>
</comment>
<dbReference type="EMBL" id="UGMX01000002">
    <property type="protein sequence ID" value="STW09003.1"/>
    <property type="molecule type" value="Genomic_DNA"/>
</dbReference>
<organism evidence="1 2">
    <name type="scientific">Klebsiella grimontii</name>
    <dbReference type="NCBI Taxonomy" id="2058152"/>
    <lineage>
        <taxon>Bacteria</taxon>
        <taxon>Pseudomonadati</taxon>
        <taxon>Pseudomonadota</taxon>
        <taxon>Gammaproteobacteria</taxon>
        <taxon>Enterobacterales</taxon>
        <taxon>Enterobacteriaceae</taxon>
        <taxon>Klebsiella/Raoultella group</taxon>
        <taxon>Klebsiella</taxon>
    </lineage>
</organism>
<reference evidence="1 2" key="1">
    <citation type="submission" date="2018-06" db="EMBL/GenBank/DDBJ databases">
        <authorList>
            <consortium name="Pathogen Informatics"/>
            <person name="Doyle S."/>
        </authorList>
    </citation>
    <scope>NUCLEOTIDE SEQUENCE [LARGE SCALE GENOMIC DNA]</scope>
    <source>
        <strain evidence="1 2">NCTC9149</strain>
    </source>
</reference>
<dbReference type="Proteomes" id="UP000254571">
    <property type="component" value="Unassembled WGS sequence"/>
</dbReference>
<evidence type="ECO:0008006" key="3">
    <source>
        <dbReference type="Google" id="ProtNLM"/>
    </source>
</evidence>
<evidence type="ECO:0000313" key="1">
    <source>
        <dbReference type="EMBL" id="STW09003.1"/>
    </source>
</evidence>
<dbReference type="AlphaFoldDB" id="A0A7H4P988"/>
<evidence type="ECO:0000313" key="2">
    <source>
        <dbReference type="Proteomes" id="UP000254571"/>
    </source>
</evidence>
<protein>
    <recommendedName>
        <fullName evidence="3">Fimbriae usher protein StcC</fullName>
    </recommendedName>
</protein>
<proteinExistence type="predicted"/>
<dbReference type="SUPFAM" id="SSF141729">
    <property type="entry name" value="FimD N-terminal domain-like"/>
    <property type="match status" value="1"/>
</dbReference>
<name>A0A7H4P988_9ENTR</name>
<accession>A0A7H4P988</accession>